<dbReference type="Proteomes" id="UP000235347">
    <property type="component" value="Unassembled WGS sequence"/>
</dbReference>
<gene>
    <name evidence="2" type="ORF">C0Z19_04990</name>
</gene>
<reference evidence="2 3" key="1">
    <citation type="submission" date="2018-01" db="EMBL/GenBank/DDBJ databases">
        <title>Whole genome analyses suggest that Burkholderia sensu lato contains two further novel genera in the rhizoxinica-symbiotica group Mycetohabitans gen. nov., and Trinickia gen. nov.: implications for the evolution of diazotrophy and nodulation in the Burkholderiaceae.</title>
        <authorList>
            <person name="Estrada-de los Santos P."/>
            <person name="Palmer M."/>
            <person name="Chavez-Ramirez B."/>
            <person name="Beukes C."/>
            <person name="Steenkamp E.T."/>
            <person name="Hirsch A.M."/>
            <person name="Manyaka P."/>
            <person name="Maluk M."/>
            <person name="Lafos M."/>
            <person name="Crook M."/>
            <person name="Gross E."/>
            <person name="Simon M.F."/>
            <person name="Bueno dos Reis Junior F."/>
            <person name="Poole P.S."/>
            <person name="Venter S.N."/>
            <person name="James E.K."/>
        </authorList>
    </citation>
    <scope>NUCLEOTIDE SEQUENCE [LARGE SCALE GENOMIC DNA]</scope>
    <source>
        <strain evidence="2 3">GP25-8</strain>
    </source>
</reference>
<evidence type="ECO:0000313" key="3">
    <source>
        <dbReference type="Proteomes" id="UP000235347"/>
    </source>
</evidence>
<keyword evidence="3" id="KW-1185">Reference proteome</keyword>
<protein>
    <submittedName>
        <fullName evidence="2">DUF1439 domain-containing protein</fullName>
    </submittedName>
</protein>
<accession>A0A2N7WCN7</accession>
<organism evidence="2 3">
    <name type="scientific">Trinickia soli</name>
    <dbReference type="NCBI Taxonomy" id="380675"/>
    <lineage>
        <taxon>Bacteria</taxon>
        <taxon>Pseudomonadati</taxon>
        <taxon>Pseudomonadota</taxon>
        <taxon>Betaproteobacteria</taxon>
        <taxon>Burkholderiales</taxon>
        <taxon>Burkholderiaceae</taxon>
        <taxon>Trinickia</taxon>
    </lineage>
</organism>
<dbReference type="EMBL" id="PNYB01000003">
    <property type="protein sequence ID" value="PMS27115.1"/>
    <property type="molecule type" value="Genomic_DNA"/>
</dbReference>
<sequence length="197" mass="21492">MAYAVAPRRRRLLGFVCAAVAGAGLTVSLGACASPTFPFIPDHYTFSRAQVQTAVARKFPYRHTVSQLFDVALTNPVVGLEPDQDRVTVHVDAHVESPFLQQPVDGAFLLSSRLEYDDARHAVVLRSPSVEHVEVGGEARAYQQQIEAAGALAAAQWLDGYPIYTFKPDQLQFAGVNFEPGTITILTNGIRVQIVEK</sequence>
<dbReference type="AlphaFoldDB" id="A0A2N7WCN7"/>
<feature type="signal peptide" evidence="1">
    <location>
        <begin position="1"/>
        <end position="33"/>
    </location>
</feature>
<keyword evidence="1" id="KW-0732">Signal</keyword>
<comment type="caution">
    <text evidence="2">The sequence shown here is derived from an EMBL/GenBank/DDBJ whole genome shotgun (WGS) entry which is preliminary data.</text>
</comment>
<evidence type="ECO:0000256" key="1">
    <source>
        <dbReference type="SAM" id="SignalP"/>
    </source>
</evidence>
<dbReference type="Gene3D" id="3.15.10.40">
    <property type="entry name" value="Uncharacterised protein PF07273, DUF1439"/>
    <property type="match status" value="1"/>
</dbReference>
<dbReference type="RefSeq" id="WP_102608688.1">
    <property type="nucleotide sequence ID" value="NZ_CADIKD010000016.1"/>
</dbReference>
<name>A0A2N7WCN7_9BURK</name>
<proteinExistence type="predicted"/>
<evidence type="ECO:0000313" key="2">
    <source>
        <dbReference type="EMBL" id="PMS27115.1"/>
    </source>
</evidence>
<dbReference type="InterPro" id="IPR010835">
    <property type="entry name" value="DUF1439"/>
</dbReference>
<feature type="chain" id="PRO_5014659929" evidence="1">
    <location>
        <begin position="34"/>
        <end position="197"/>
    </location>
</feature>
<dbReference type="Pfam" id="PF07273">
    <property type="entry name" value="DUF1439"/>
    <property type="match status" value="1"/>
</dbReference>